<dbReference type="EMBL" id="NOXX01000196">
    <property type="protein sequence ID" value="OYQ43899.1"/>
    <property type="molecule type" value="Genomic_DNA"/>
</dbReference>
<dbReference type="AlphaFoldDB" id="A0A255ZR69"/>
<name>A0A255ZR69_9FLAO</name>
<dbReference type="RefSeq" id="WP_094486332.1">
    <property type="nucleotide sequence ID" value="NZ_NOXX01000196.1"/>
</dbReference>
<dbReference type="PRINTS" id="PR00412">
    <property type="entry name" value="EPOXHYDRLASE"/>
</dbReference>
<dbReference type="InterPro" id="IPR050266">
    <property type="entry name" value="AB_hydrolase_sf"/>
</dbReference>
<dbReference type="OrthoDB" id="252464at2"/>
<keyword evidence="2" id="KW-0378">Hydrolase</keyword>
<sequence>MIRTYKGVSVGYEIVGRGPALVLLHGFLEDRSMFEPFLELWSKTYKVIAVDLLGHGETESKGYVHTMEDQADMVVDLLDQLKIKNAVFLGHSMGGYVALAVAEYYPERVKALIMQNSTAVADSEERKINRDRAIAAVKQDHRTFVYLSIANLFSEASRERCKEEIARLREKALQTPVQGIVAALEGMKIRKDREVIIHFAPFPIMYIAGKLDPVLPLTGIQEQLLGSSAELVVCEEGHMSHIEDPERYTAAVSRFLKLVKKLKS</sequence>
<dbReference type="Gene3D" id="3.40.50.1820">
    <property type="entry name" value="alpha/beta hydrolase"/>
    <property type="match status" value="1"/>
</dbReference>
<dbReference type="InterPro" id="IPR000639">
    <property type="entry name" value="Epox_hydrolase-like"/>
</dbReference>
<accession>A0A255ZR69</accession>
<dbReference type="InterPro" id="IPR029058">
    <property type="entry name" value="AB_hydrolase_fold"/>
</dbReference>
<keyword evidence="3" id="KW-1185">Reference proteome</keyword>
<dbReference type="PRINTS" id="PR00111">
    <property type="entry name" value="ABHYDROLASE"/>
</dbReference>
<dbReference type="PANTHER" id="PTHR43798">
    <property type="entry name" value="MONOACYLGLYCEROL LIPASE"/>
    <property type="match status" value="1"/>
</dbReference>
<evidence type="ECO:0000259" key="1">
    <source>
        <dbReference type="Pfam" id="PF00561"/>
    </source>
</evidence>
<feature type="domain" description="AB hydrolase-1" evidence="1">
    <location>
        <begin position="19"/>
        <end position="245"/>
    </location>
</feature>
<protein>
    <submittedName>
        <fullName evidence="2">Alpha/beta hydrolase</fullName>
    </submittedName>
</protein>
<proteinExistence type="predicted"/>
<dbReference type="Proteomes" id="UP000216035">
    <property type="component" value="Unassembled WGS sequence"/>
</dbReference>
<evidence type="ECO:0000313" key="2">
    <source>
        <dbReference type="EMBL" id="OYQ43899.1"/>
    </source>
</evidence>
<dbReference type="InterPro" id="IPR000073">
    <property type="entry name" value="AB_hydrolase_1"/>
</dbReference>
<dbReference type="SUPFAM" id="SSF53474">
    <property type="entry name" value="alpha/beta-Hydrolases"/>
    <property type="match status" value="1"/>
</dbReference>
<dbReference type="Pfam" id="PF00561">
    <property type="entry name" value="Abhydrolase_1"/>
    <property type="match status" value="1"/>
</dbReference>
<reference evidence="2 3" key="1">
    <citation type="submission" date="2017-07" db="EMBL/GenBank/DDBJ databases">
        <title>Flavobacterium cyanobacteriorum sp. nov., isolated from cyanobacterial aggregates in a eutrophic lake.</title>
        <authorList>
            <person name="Cai H."/>
        </authorList>
    </citation>
    <scope>NUCLEOTIDE SEQUENCE [LARGE SCALE GENOMIC DNA]</scope>
    <source>
        <strain evidence="2 3">TH167</strain>
    </source>
</reference>
<dbReference type="GO" id="GO:0016787">
    <property type="term" value="F:hydrolase activity"/>
    <property type="evidence" value="ECO:0007669"/>
    <property type="project" value="UniProtKB-KW"/>
</dbReference>
<evidence type="ECO:0000313" key="3">
    <source>
        <dbReference type="Proteomes" id="UP000216035"/>
    </source>
</evidence>
<gene>
    <name evidence="2" type="ORF">CHX27_08465</name>
</gene>
<organism evidence="2 3">
    <name type="scientific">Flavobacterium aurantiibacter</name>
    <dbReference type="NCBI Taxonomy" id="2023067"/>
    <lineage>
        <taxon>Bacteria</taxon>
        <taxon>Pseudomonadati</taxon>
        <taxon>Bacteroidota</taxon>
        <taxon>Flavobacteriia</taxon>
        <taxon>Flavobacteriales</taxon>
        <taxon>Flavobacteriaceae</taxon>
        <taxon>Flavobacterium</taxon>
    </lineage>
</organism>
<comment type="caution">
    <text evidence="2">The sequence shown here is derived from an EMBL/GenBank/DDBJ whole genome shotgun (WGS) entry which is preliminary data.</text>
</comment>